<keyword evidence="2" id="KW-1185">Reference proteome</keyword>
<protein>
    <submittedName>
        <fullName evidence="1">Uncharacterized protein</fullName>
    </submittedName>
</protein>
<gene>
    <name evidence="1" type="ORF">RIF29_20405</name>
</gene>
<evidence type="ECO:0000313" key="2">
    <source>
        <dbReference type="Proteomes" id="UP001372338"/>
    </source>
</evidence>
<sequence>MREVMVGRLVHRLGAAFWTVRPDVLVRLVVWEQMRVVQRRLVRQVLLLAWVLMRVCSKLRLLRKPLSKLNREAFAHIDKQEVQLKG</sequence>
<organism evidence="1 2">
    <name type="scientific">Crotalaria pallida</name>
    <name type="common">Smooth rattlebox</name>
    <name type="synonym">Crotalaria striata</name>
    <dbReference type="NCBI Taxonomy" id="3830"/>
    <lineage>
        <taxon>Eukaryota</taxon>
        <taxon>Viridiplantae</taxon>
        <taxon>Streptophyta</taxon>
        <taxon>Embryophyta</taxon>
        <taxon>Tracheophyta</taxon>
        <taxon>Spermatophyta</taxon>
        <taxon>Magnoliopsida</taxon>
        <taxon>eudicotyledons</taxon>
        <taxon>Gunneridae</taxon>
        <taxon>Pentapetalae</taxon>
        <taxon>rosids</taxon>
        <taxon>fabids</taxon>
        <taxon>Fabales</taxon>
        <taxon>Fabaceae</taxon>
        <taxon>Papilionoideae</taxon>
        <taxon>50 kb inversion clade</taxon>
        <taxon>genistoids sensu lato</taxon>
        <taxon>core genistoids</taxon>
        <taxon>Crotalarieae</taxon>
        <taxon>Crotalaria</taxon>
    </lineage>
</organism>
<accession>A0AAN9I6A8</accession>
<proteinExistence type="predicted"/>
<dbReference type="Proteomes" id="UP001372338">
    <property type="component" value="Unassembled WGS sequence"/>
</dbReference>
<name>A0AAN9I6A8_CROPI</name>
<dbReference type="EMBL" id="JAYWIO010000004">
    <property type="protein sequence ID" value="KAK7267727.1"/>
    <property type="molecule type" value="Genomic_DNA"/>
</dbReference>
<comment type="caution">
    <text evidence="1">The sequence shown here is derived from an EMBL/GenBank/DDBJ whole genome shotgun (WGS) entry which is preliminary data.</text>
</comment>
<reference evidence="1 2" key="1">
    <citation type="submission" date="2024-01" db="EMBL/GenBank/DDBJ databases">
        <title>The genomes of 5 underutilized Papilionoideae crops provide insights into root nodulation and disease resistanc.</title>
        <authorList>
            <person name="Yuan L."/>
        </authorList>
    </citation>
    <scope>NUCLEOTIDE SEQUENCE [LARGE SCALE GENOMIC DNA]</scope>
    <source>
        <strain evidence="1">ZHUSHIDOU_FW_LH</strain>
        <tissue evidence="1">Leaf</tissue>
    </source>
</reference>
<dbReference type="AlphaFoldDB" id="A0AAN9I6A8"/>
<evidence type="ECO:0000313" key="1">
    <source>
        <dbReference type="EMBL" id="KAK7267727.1"/>
    </source>
</evidence>